<keyword evidence="9" id="KW-1185">Reference proteome</keyword>
<dbReference type="STRING" id="1640674.SAMN05216323_100748"/>
<dbReference type="NCBIfam" id="TIGR00225">
    <property type="entry name" value="prc"/>
    <property type="match status" value="1"/>
</dbReference>
<dbReference type="InterPro" id="IPR005151">
    <property type="entry name" value="Tail-specific_protease"/>
</dbReference>
<keyword evidence="2 5" id="KW-0645">Protease</keyword>
<accession>A0A1G6H644</accession>
<dbReference type="Gene3D" id="3.30.750.44">
    <property type="match status" value="1"/>
</dbReference>
<feature type="signal peptide" evidence="6">
    <location>
        <begin position="1"/>
        <end position="20"/>
    </location>
</feature>
<name>A0A1G6H644_9BACT</name>
<reference evidence="8 9" key="1">
    <citation type="submission" date="2016-09" db="EMBL/GenBank/DDBJ databases">
        <authorList>
            <person name="Capua I."/>
            <person name="De Benedictis P."/>
            <person name="Joannis T."/>
            <person name="Lombin L.H."/>
            <person name="Cattoli G."/>
        </authorList>
    </citation>
    <scope>NUCLEOTIDE SEQUENCE [LARGE SCALE GENOMIC DNA]</scope>
    <source>
        <strain evidence="8 9">A7P-90m</strain>
    </source>
</reference>
<dbReference type="GO" id="GO:0007165">
    <property type="term" value="P:signal transduction"/>
    <property type="evidence" value="ECO:0007669"/>
    <property type="project" value="TreeGrafter"/>
</dbReference>
<dbReference type="SMART" id="SM00228">
    <property type="entry name" value="PDZ"/>
    <property type="match status" value="1"/>
</dbReference>
<dbReference type="InterPro" id="IPR036034">
    <property type="entry name" value="PDZ_sf"/>
</dbReference>
<dbReference type="GO" id="GO:0004175">
    <property type="term" value="F:endopeptidase activity"/>
    <property type="evidence" value="ECO:0007669"/>
    <property type="project" value="TreeGrafter"/>
</dbReference>
<keyword evidence="6" id="KW-0732">Signal</keyword>
<gene>
    <name evidence="8" type="ORF">SAMN05216323_100748</name>
</gene>
<dbReference type="OrthoDB" id="9812068at2"/>
<dbReference type="RefSeq" id="WP_092435734.1">
    <property type="nucleotide sequence ID" value="NZ_FMYP01000007.1"/>
</dbReference>
<dbReference type="GO" id="GO:0008236">
    <property type="term" value="F:serine-type peptidase activity"/>
    <property type="evidence" value="ECO:0007669"/>
    <property type="project" value="UniProtKB-KW"/>
</dbReference>
<dbReference type="Gene3D" id="3.90.226.10">
    <property type="entry name" value="2-enoyl-CoA Hydratase, Chain A, domain 1"/>
    <property type="match status" value="1"/>
</dbReference>
<dbReference type="SUPFAM" id="SSF52096">
    <property type="entry name" value="ClpP/crotonase"/>
    <property type="match status" value="1"/>
</dbReference>
<evidence type="ECO:0000256" key="1">
    <source>
        <dbReference type="ARBA" id="ARBA00009179"/>
    </source>
</evidence>
<keyword evidence="3 5" id="KW-0378">Hydrolase</keyword>
<evidence type="ECO:0000256" key="2">
    <source>
        <dbReference type="ARBA" id="ARBA00022670"/>
    </source>
</evidence>
<dbReference type="Proteomes" id="UP000199452">
    <property type="component" value="Unassembled WGS sequence"/>
</dbReference>
<dbReference type="EMBL" id="FMYP01000007">
    <property type="protein sequence ID" value="SDB89598.1"/>
    <property type="molecule type" value="Genomic_DNA"/>
</dbReference>
<feature type="chain" id="PRO_5011780813" evidence="6">
    <location>
        <begin position="21"/>
        <end position="532"/>
    </location>
</feature>
<sequence length="532" mass="58582">MKKIAILLILSICIASSGKAQGVNDQVFKFSRFLRVLSGTYVEPVNESELVEKAIVDILAQLDPHSAYISKDEVAAMNEPLEGNFDGIGIEFNIFQDTLIIVNPVPGGPSERVGLVAGDRILKVDGKNIAGIGLKNNEVFKMLRGPKGTKVALTVGRSGVHEILEFTIVRDKIPIFSIDAAYMAAPGVAYIKVSRFALNTVDEFLDAWKKLGPNAPKGLILDLRGNGGGYLNTAIALCDQFLPEGKLLLYTEGNSAPRYDYPSTSLGNFEKGALVVLIDEGSASASEITAGAIQDWDRGIIVGRRSFGKGLVQNQIPLPDGSLVRITVARYHTPTGRVIQRPYKNGNIEKYYQDFYKRFTDGELNTADSIQFPDSLKFLTLEKKRAVYGGGGIMPDIFVPVDTTFYTDFYGKLIRKGIFNQFVISYVDKNRKSLAAKNPNFQAFEKGFSVDGEVMSGLQQMAKDNSITWTDDDLARSGSVIKVIVKGLIAQQLFTTSEYFQIVNKENDPTYAKALEVIADWKKYKVQIGKNY</sequence>
<evidence type="ECO:0000256" key="6">
    <source>
        <dbReference type="SAM" id="SignalP"/>
    </source>
</evidence>
<dbReference type="Pfam" id="PF03572">
    <property type="entry name" value="Peptidase_S41"/>
    <property type="match status" value="1"/>
</dbReference>
<dbReference type="FunFam" id="2.30.42.10:FF:000063">
    <property type="entry name" value="Peptidase, S41 family"/>
    <property type="match status" value="1"/>
</dbReference>
<evidence type="ECO:0000256" key="4">
    <source>
        <dbReference type="ARBA" id="ARBA00022825"/>
    </source>
</evidence>
<dbReference type="PANTHER" id="PTHR32060">
    <property type="entry name" value="TAIL-SPECIFIC PROTEASE"/>
    <property type="match status" value="1"/>
</dbReference>
<dbReference type="InterPro" id="IPR004447">
    <property type="entry name" value="Peptidase_S41A"/>
</dbReference>
<evidence type="ECO:0000256" key="5">
    <source>
        <dbReference type="RuleBase" id="RU004404"/>
    </source>
</evidence>
<dbReference type="Gene3D" id="2.30.42.10">
    <property type="match status" value="1"/>
</dbReference>
<evidence type="ECO:0000256" key="3">
    <source>
        <dbReference type="ARBA" id="ARBA00022801"/>
    </source>
</evidence>
<keyword evidence="4 5" id="KW-0720">Serine protease</keyword>
<dbReference type="GO" id="GO:0030288">
    <property type="term" value="C:outer membrane-bounded periplasmic space"/>
    <property type="evidence" value="ECO:0007669"/>
    <property type="project" value="TreeGrafter"/>
</dbReference>
<dbReference type="CDD" id="cd07560">
    <property type="entry name" value="Peptidase_S41_CPP"/>
    <property type="match status" value="1"/>
</dbReference>
<dbReference type="SUPFAM" id="SSF50156">
    <property type="entry name" value="PDZ domain-like"/>
    <property type="match status" value="1"/>
</dbReference>
<protein>
    <submittedName>
        <fullName evidence="8">Carboxyl-terminal processing protease</fullName>
    </submittedName>
</protein>
<organism evidence="8 9">
    <name type="scientific">Williamwhitmania taraxaci</name>
    <dbReference type="NCBI Taxonomy" id="1640674"/>
    <lineage>
        <taxon>Bacteria</taxon>
        <taxon>Pseudomonadati</taxon>
        <taxon>Bacteroidota</taxon>
        <taxon>Bacteroidia</taxon>
        <taxon>Bacteroidales</taxon>
        <taxon>Williamwhitmaniaceae</taxon>
        <taxon>Williamwhitmania</taxon>
    </lineage>
</organism>
<dbReference type="InterPro" id="IPR029045">
    <property type="entry name" value="ClpP/crotonase-like_dom_sf"/>
</dbReference>
<proteinExistence type="inferred from homology"/>
<dbReference type="Pfam" id="PF17820">
    <property type="entry name" value="PDZ_6"/>
    <property type="match status" value="1"/>
</dbReference>
<dbReference type="GO" id="GO:0006508">
    <property type="term" value="P:proteolysis"/>
    <property type="evidence" value="ECO:0007669"/>
    <property type="project" value="UniProtKB-KW"/>
</dbReference>
<dbReference type="InterPro" id="IPR001478">
    <property type="entry name" value="PDZ"/>
</dbReference>
<dbReference type="PANTHER" id="PTHR32060:SF30">
    <property type="entry name" value="CARBOXY-TERMINAL PROCESSING PROTEASE CTPA"/>
    <property type="match status" value="1"/>
</dbReference>
<evidence type="ECO:0000313" key="8">
    <source>
        <dbReference type="EMBL" id="SDB89598.1"/>
    </source>
</evidence>
<dbReference type="InterPro" id="IPR041489">
    <property type="entry name" value="PDZ_6"/>
</dbReference>
<dbReference type="PROSITE" id="PS50106">
    <property type="entry name" value="PDZ"/>
    <property type="match status" value="1"/>
</dbReference>
<comment type="similarity">
    <text evidence="1 5">Belongs to the peptidase S41A family.</text>
</comment>
<dbReference type="CDD" id="cd06782">
    <property type="entry name" value="cpPDZ_CPP-like"/>
    <property type="match status" value="1"/>
</dbReference>
<dbReference type="AlphaFoldDB" id="A0A1G6H644"/>
<evidence type="ECO:0000259" key="7">
    <source>
        <dbReference type="PROSITE" id="PS50106"/>
    </source>
</evidence>
<evidence type="ECO:0000313" key="9">
    <source>
        <dbReference type="Proteomes" id="UP000199452"/>
    </source>
</evidence>
<feature type="domain" description="PDZ" evidence="7">
    <location>
        <begin position="74"/>
        <end position="144"/>
    </location>
</feature>
<dbReference type="SMART" id="SM00245">
    <property type="entry name" value="TSPc"/>
    <property type="match status" value="1"/>
</dbReference>